<keyword evidence="2" id="KW-1185">Reference proteome</keyword>
<comment type="caution">
    <text evidence="1">The sequence shown here is derived from an EMBL/GenBank/DDBJ whole genome shotgun (WGS) entry which is preliminary data.</text>
</comment>
<reference evidence="1" key="1">
    <citation type="submission" date="2020-03" db="EMBL/GenBank/DDBJ databases">
        <title>A high-quality chromosome-level genome assembly of a woody plant with both climbing and erect habits, Rhamnella rubrinervis.</title>
        <authorList>
            <person name="Lu Z."/>
            <person name="Yang Y."/>
            <person name="Zhu X."/>
            <person name="Sun Y."/>
        </authorList>
    </citation>
    <scope>NUCLEOTIDE SEQUENCE</scope>
    <source>
        <strain evidence="1">BYM</strain>
        <tissue evidence="1">Leaf</tissue>
    </source>
</reference>
<sequence length="160" mass="16980">MRVEFLAMNDANVGSIAGIQIQDKEVSEDGRGYIITTDGSLSSLGCISANVVESTHNKRSLSWSSILRQQHHLCHQRRPTVSGMLSIEYGNPKPIHPQQKQPELVINPPATASPLPPETASATVSGMLSTAGHLHPKQPETASATVSGMLSTAGHLHSAS</sequence>
<dbReference type="EMBL" id="VOIH02000003">
    <property type="protein sequence ID" value="KAF3450861.1"/>
    <property type="molecule type" value="Genomic_DNA"/>
</dbReference>
<name>A0A8K0MLR3_9ROSA</name>
<dbReference type="Proteomes" id="UP000796880">
    <property type="component" value="Unassembled WGS sequence"/>
</dbReference>
<protein>
    <submittedName>
        <fullName evidence="1">Uncharacterized protein</fullName>
    </submittedName>
</protein>
<gene>
    <name evidence="1" type="ORF">FNV43_RR06950</name>
</gene>
<organism evidence="1 2">
    <name type="scientific">Rhamnella rubrinervis</name>
    <dbReference type="NCBI Taxonomy" id="2594499"/>
    <lineage>
        <taxon>Eukaryota</taxon>
        <taxon>Viridiplantae</taxon>
        <taxon>Streptophyta</taxon>
        <taxon>Embryophyta</taxon>
        <taxon>Tracheophyta</taxon>
        <taxon>Spermatophyta</taxon>
        <taxon>Magnoliopsida</taxon>
        <taxon>eudicotyledons</taxon>
        <taxon>Gunneridae</taxon>
        <taxon>Pentapetalae</taxon>
        <taxon>rosids</taxon>
        <taxon>fabids</taxon>
        <taxon>Rosales</taxon>
        <taxon>Rhamnaceae</taxon>
        <taxon>rhamnoid group</taxon>
        <taxon>Rhamneae</taxon>
        <taxon>Rhamnella</taxon>
    </lineage>
</organism>
<dbReference type="AlphaFoldDB" id="A0A8K0MLR3"/>
<evidence type="ECO:0000313" key="1">
    <source>
        <dbReference type="EMBL" id="KAF3450861.1"/>
    </source>
</evidence>
<accession>A0A8K0MLR3</accession>
<evidence type="ECO:0000313" key="2">
    <source>
        <dbReference type="Proteomes" id="UP000796880"/>
    </source>
</evidence>
<proteinExistence type="predicted"/>